<protein>
    <submittedName>
        <fullName evidence="1">Uncharacterized protein</fullName>
    </submittedName>
</protein>
<dbReference type="EMBL" id="LFZN01000013">
    <property type="protein sequence ID" value="KXT05326.1"/>
    <property type="molecule type" value="Genomic_DNA"/>
</dbReference>
<dbReference type="AlphaFoldDB" id="A0A139HSB7"/>
<comment type="caution">
    <text evidence="1">The sequence shown here is derived from an EMBL/GenBank/DDBJ whole genome shotgun (WGS) entry which is preliminary data.</text>
</comment>
<dbReference type="OrthoDB" id="428177at2759"/>
<evidence type="ECO:0000313" key="1">
    <source>
        <dbReference type="EMBL" id="KXT05326.1"/>
    </source>
</evidence>
<reference evidence="1 2" key="1">
    <citation type="submission" date="2015-07" db="EMBL/GenBank/DDBJ databases">
        <title>Comparative genomics of the Sigatoka disease complex on banana suggests a link between parallel evolutionary changes in Pseudocercospora fijiensis and Pseudocercospora eumusae and increased virulence on the banana host.</title>
        <authorList>
            <person name="Chang T.-C."/>
            <person name="Salvucci A."/>
            <person name="Crous P.W."/>
            <person name="Stergiopoulos I."/>
        </authorList>
    </citation>
    <scope>NUCLEOTIDE SEQUENCE [LARGE SCALE GENOMIC DNA]</scope>
    <source>
        <strain evidence="1 2">CBS 114824</strain>
    </source>
</reference>
<proteinExistence type="predicted"/>
<keyword evidence="2" id="KW-1185">Reference proteome</keyword>
<evidence type="ECO:0000313" key="2">
    <source>
        <dbReference type="Proteomes" id="UP000070133"/>
    </source>
</evidence>
<dbReference type="Proteomes" id="UP000070133">
    <property type="component" value="Unassembled WGS sequence"/>
</dbReference>
<accession>A0A139HSB7</accession>
<gene>
    <name evidence="1" type="ORF">AC578_11055</name>
</gene>
<name>A0A139HSB7_9PEZI</name>
<organism evidence="1 2">
    <name type="scientific">Pseudocercospora eumusae</name>
    <dbReference type="NCBI Taxonomy" id="321146"/>
    <lineage>
        <taxon>Eukaryota</taxon>
        <taxon>Fungi</taxon>
        <taxon>Dikarya</taxon>
        <taxon>Ascomycota</taxon>
        <taxon>Pezizomycotina</taxon>
        <taxon>Dothideomycetes</taxon>
        <taxon>Dothideomycetidae</taxon>
        <taxon>Mycosphaerellales</taxon>
        <taxon>Mycosphaerellaceae</taxon>
        <taxon>Pseudocercospora</taxon>
    </lineage>
</organism>
<sequence>MKGINTGLGSWYRANNADDNTNGHSWCNYPYNDNDPIFAPCLSAMGGATTGDVWKENIAKYCGLEARVTDPRTGKSMLLYIGDAFEDKYCEGPGWIDIMIGPFKQLHGDPNGDKNNDINDVQWELTGKKNGRYSAPKA</sequence>